<proteinExistence type="predicted"/>
<evidence type="ECO:0000256" key="6">
    <source>
        <dbReference type="ARBA" id="ARBA00023015"/>
    </source>
</evidence>
<evidence type="ECO:0000256" key="8">
    <source>
        <dbReference type="ARBA" id="ARBA00023163"/>
    </source>
</evidence>
<dbReference type="PANTHER" id="PTHR42713">
    <property type="entry name" value="HISTIDINE KINASE-RELATED"/>
    <property type="match status" value="1"/>
</dbReference>
<dbReference type="GO" id="GO:0043565">
    <property type="term" value="F:sequence-specific DNA binding"/>
    <property type="evidence" value="ECO:0007669"/>
    <property type="project" value="InterPro"/>
</dbReference>
<dbReference type="GO" id="GO:0005737">
    <property type="term" value="C:cytoplasm"/>
    <property type="evidence" value="ECO:0007669"/>
    <property type="project" value="UniProtKB-SubCell"/>
</dbReference>
<evidence type="ECO:0000256" key="3">
    <source>
        <dbReference type="ARBA" id="ARBA00022490"/>
    </source>
</evidence>
<dbReference type="PRINTS" id="PR00032">
    <property type="entry name" value="HTHARAC"/>
</dbReference>
<dbReference type="AlphaFoldDB" id="A0A174BGU1"/>
<dbReference type="GO" id="GO:0003700">
    <property type="term" value="F:DNA-binding transcription factor activity"/>
    <property type="evidence" value="ECO:0007669"/>
    <property type="project" value="InterPro"/>
</dbReference>
<evidence type="ECO:0000313" key="14">
    <source>
        <dbReference type="Proteomes" id="UP000095409"/>
    </source>
</evidence>
<keyword evidence="3" id="KW-0963">Cytoplasm</keyword>
<dbReference type="Gene3D" id="1.10.10.60">
    <property type="entry name" value="Homeodomain-like"/>
    <property type="match status" value="2"/>
</dbReference>
<dbReference type="PROSITE" id="PS50110">
    <property type="entry name" value="RESPONSE_REGULATORY"/>
    <property type="match status" value="1"/>
</dbReference>
<dbReference type="Pfam" id="PF12833">
    <property type="entry name" value="HTH_18"/>
    <property type="match status" value="1"/>
</dbReference>
<evidence type="ECO:0000256" key="7">
    <source>
        <dbReference type="ARBA" id="ARBA00023125"/>
    </source>
</evidence>
<evidence type="ECO:0000256" key="2">
    <source>
        <dbReference type="ARBA" id="ARBA00018672"/>
    </source>
</evidence>
<keyword evidence="5" id="KW-0902">Two-component regulatory system</keyword>
<feature type="modified residue" description="4-aspartylphosphate" evidence="10">
    <location>
        <position position="54"/>
    </location>
</feature>
<dbReference type="InterPro" id="IPR001789">
    <property type="entry name" value="Sig_transdc_resp-reg_receiver"/>
</dbReference>
<dbReference type="Pfam" id="PF00072">
    <property type="entry name" value="Response_reg"/>
    <property type="match status" value="1"/>
</dbReference>
<evidence type="ECO:0000256" key="1">
    <source>
        <dbReference type="ARBA" id="ARBA00004496"/>
    </source>
</evidence>
<dbReference type="PROSITE" id="PS01124">
    <property type="entry name" value="HTH_ARAC_FAMILY_2"/>
    <property type="match status" value="1"/>
</dbReference>
<dbReference type="Gene3D" id="3.40.50.2300">
    <property type="match status" value="1"/>
</dbReference>
<evidence type="ECO:0000256" key="10">
    <source>
        <dbReference type="PROSITE-ProRule" id="PRU00169"/>
    </source>
</evidence>
<evidence type="ECO:0000259" key="12">
    <source>
        <dbReference type="PROSITE" id="PS50110"/>
    </source>
</evidence>
<sequence>MTNVLIVDDEKIEREGLKYLLSREEGERNVFEASNGKQALQIIRSEDIQLVLTDIKMPHMDGLELSRRAKEENPALQIIIFSGYSDFTFAQEAIRYGVTEYILKPVNPEDFHKVIQKAEKVIEQRKKKESREIKEKNFLQQYFLQNYLYSGKLETLEKAKDMINLEKWNGWHCGILLESDVAFFDTAEETLEEEIQKELRRVCFYLNLNARQSLLLFQDVYCDYQLVANHLYNFMKRKYRDSFYLAVSRKFEGCECLPEILEQLEQQMEEKFYHPEKHVFSNEDDVLKLSVGEVQDSQIMQMISEDITRKDTDQLRKHFACLKEKYHDNTKYSAMYIKFVFSNVIQELFQENQFSGERRLEHEIERLYNCRNIMEILEVTEDNIKEYEAFLDRSMSSSRNEVAAVKNYIYQHYEEDLNLEMLAEKVYLSSGYLSFIFKKETGMNLNRYIRVFRMEKAKELLCSTNMKVAQVSERVGFANVSYFCRSFREYYGSSPESYRKGTGEDEQTS</sequence>
<keyword evidence="6" id="KW-0805">Transcription regulation</keyword>
<dbReference type="InterPro" id="IPR020449">
    <property type="entry name" value="Tscrpt_reg_AraC-type_HTH"/>
</dbReference>
<dbReference type="SUPFAM" id="SSF52172">
    <property type="entry name" value="CheY-like"/>
    <property type="match status" value="1"/>
</dbReference>
<dbReference type="CDD" id="cd17536">
    <property type="entry name" value="REC_YesN-like"/>
    <property type="match status" value="1"/>
</dbReference>
<dbReference type="SMART" id="SM00448">
    <property type="entry name" value="REC"/>
    <property type="match status" value="1"/>
</dbReference>
<protein>
    <recommendedName>
        <fullName evidence="2">Stage 0 sporulation protein A homolog</fullName>
    </recommendedName>
</protein>
<keyword evidence="7" id="KW-0238">DNA-binding</keyword>
<dbReference type="InterPro" id="IPR018062">
    <property type="entry name" value="HTH_AraC-typ_CS"/>
</dbReference>
<evidence type="ECO:0000256" key="4">
    <source>
        <dbReference type="ARBA" id="ARBA00022553"/>
    </source>
</evidence>
<dbReference type="EMBL" id="CYZD01000005">
    <property type="protein sequence ID" value="CUN99957.1"/>
    <property type="molecule type" value="Genomic_DNA"/>
</dbReference>
<keyword evidence="8" id="KW-0804">Transcription</keyword>
<feature type="domain" description="Response regulatory" evidence="12">
    <location>
        <begin position="3"/>
        <end position="119"/>
    </location>
</feature>
<dbReference type="RefSeq" id="WP_005424837.1">
    <property type="nucleotide sequence ID" value="NZ_CYZD01000005.1"/>
</dbReference>
<comment type="function">
    <text evidence="9">May play the central regulatory role in sporulation. It may be an element of the effector pathway responsible for the activation of sporulation genes in response to nutritional stress. Spo0A may act in concert with spo0H (a sigma factor) to control the expression of some genes that are critical to the sporulation process.</text>
</comment>
<reference evidence="13 14" key="1">
    <citation type="submission" date="2015-09" db="EMBL/GenBank/DDBJ databases">
        <authorList>
            <consortium name="Pathogen Informatics"/>
        </authorList>
    </citation>
    <scope>NUCLEOTIDE SEQUENCE [LARGE SCALE GENOMIC DNA]</scope>
    <source>
        <strain evidence="13 14">2789STDY5608837</strain>
    </source>
</reference>
<dbReference type="SUPFAM" id="SSF46689">
    <property type="entry name" value="Homeodomain-like"/>
    <property type="match status" value="2"/>
</dbReference>
<dbReference type="InterPro" id="IPR018060">
    <property type="entry name" value="HTH_AraC"/>
</dbReference>
<dbReference type="PANTHER" id="PTHR42713:SF3">
    <property type="entry name" value="TRANSCRIPTIONAL REGULATORY PROTEIN HPTR"/>
    <property type="match status" value="1"/>
</dbReference>
<keyword evidence="4 10" id="KW-0597">Phosphoprotein</keyword>
<dbReference type="SMART" id="SM00342">
    <property type="entry name" value="HTH_ARAC"/>
    <property type="match status" value="1"/>
</dbReference>
<dbReference type="InterPro" id="IPR009057">
    <property type="entry name" value="Homeodomain-like_sf"/>
</dbReference>
<comment type="subcellular location">
    <subcellularLocation>
        <location evidence="1">Cytoplasm</location>
    </subcellularLocation>
</comment>
<dbReference type="InterPro" id="IPR011006">
    <property type="entry name" value="CheY-like_superfamily"/>
</dbReference>
<evidence type="ECO:0000259" key="11">
    <source>
        <dbReference type="PROSITE" id="PS01124"/>
    </source>
</evidence>
<accession>A0A174BGU1</accession>
<organism evidence="13 14">
    <name type="scientific">Blautia obeum</name>
    <dbReference type="NCBI Taxonomy" id="40520"/>
    <lineage>
        <taxon>Bacteria</taxon>
        <taxon>Bacillati</taxon>
        <taxon>Bacillota</taxon>
        <taxon>Clostridia</taxon>
        <taxon>Lachnospirales</taxon>
        <taxon>Lachnospiraceae</taxon>
        <taxon>Blautia</taxon>
    </lineage>
</organism>
<evidence type="ECO:0000256" key="5">
    <source>
        <dbReference type="ARBA" id="ARBA00023012"/>
    </source>
</evidence>
<dbReference type="GeneID" id="79804736"/>
<evidence type="ECO:0000313" key="13">
    <source>
        <dbReference type="EMBL" id="CUN99957.1"/>
    </source>
</evidence>
<name>A0A174BGU1_9FIRM</name>
<dbReference type="Proteomes" id="UP000095409">
    <property type="component" value="Unassembled WGS sequence"/>
</dbReference>
<feature type="domain" description="HTH araC/xylS-type" evidence="11">
    <location>
        <begin position="403"/>
        <end position="501"/>
    </location>
</feature>
<evidence type="ECO:0000256" key="9">
    <source>
        <dbReference type="ARBA" id="ARBA00024867"/>
    </source>
</evidence>
<dbReference type="GO" id="GO:0000160">
    <property type="term" value="P:phosphorelay signal transduction system"/>
    <property type="evidence" value="ECO:0007669"/>
    <property type="project" value="UniProtKB-KW"/>
</dbReference>
<dbReference type="PROSITE" id="PS00041">
    <property type="entry name" value="HTH_ARAC_FAMILY_1"/>
    <property type="match status" value="1"/>
</dbReference>
<dbReference type="InterPro" id="IPR051552">
    <property type="entry name" value="HptR"/>
</dbReference>
<gene>
    <name evidence="13" type="ORF">ERS852394_01272</name>
</gene>